<protein>
    <recommendedName>
        <fullName evidence="4">NAD-dependent epimerase/dehydratase domain-containing protein</fullName>
    </recommendedName>
</protein>
<evidence type="ECO:0000259" key="4">
    <source>
        <dbReference type="Pfam" id="PF01370"/>
    </source>
</evidence>
<comment type="caution">
    <text evidence="5">The sequence shown here is derived from an EMBL/GenBank/DDBJ whole genome shotgun (WGS) entry which is preliminary data.</text>
</comment>
<gene>
    <name evidence="5" type="ORF">Tsubulata_035320</name>
</gene>
<accession>A0A9Q0G0K6</accession>
<dbReference type="AlphaFoldDB" id="A0A9Q0G0K6"/>
<keyword evidence="6" id="KW-1185">Reference proteome</keyword>
<dbReference type="EMBL" id="JAKUCV010003116">
    <property type="protein sequence ID" value="KAJ4840110.1"/>
    <property type="molecule type" value="Genomic_DNA"/>
</dbReference>
<dbReference type="SUPFAM" id="SSF51735">
    <property type="entry name" value="NAD(P)-binding Rossmann-fold domains"/>
    <property type="match status" value="1"/>
</dbReference>
<reference evidence="5" key="2">
    <citation type="journal article" date="2023" name="Plants (Basel)">
        <title>Annotation of the Turnera subulata (Passifloraceae) Draft Genome Reveals the S-Locus Evolved after the Divergence of Turneroideae from Passifloroideae in a Stepwise Manner.</title>
        <authorList>
            <person name="Henning P.M."/>
            <person name="Roalson E.H."/>
            <person name="Mir W."/>
            <person name="McCubbin A.G."/>
            <person name="Shore J.S."/>
        </authorList>
    </citation>
    <scope>NUCLEOTIDE SEQUENCE</scope>
    <source>
        <strain evidence="5">F60SS</strain>
    </source>
</reference>
<evidence type="ECO:0000256" key="1">
    <source>
        <dbReference type="ARBA" id="ARBA00007637"/>
    </source>
</evidence>
<proteinExistence type="inferred from homology"/>
<feature type="domain" description="NAD-dependent epimerase/dehydratase" evidence="4">
    <location>
        <begin position="181"/>
        <end position="319"/>
    </location>
</feature>
<dbReference type="GO" id="GO:0016853">
    <property type="term" value="F:isomerase activity"/>
    <property type="evidence" value="ECO:0007669"/>
    <property type="project" value="UniProtKB-KW"/>
</dbReference>
<dbReference type="Pfam" id="PF01370">
    <property type="entry name" value="Epimerase"/>
    <property type="match status" value="1"/>
</dbReference>
<evidence type="ECO:0000313" key="6">
    <source>
        <dbReference type="Proteomes" id="UP001141552"/>
    </source>
</evidence>
<organism evidence="5 6">
    <name type="scientific">Turnera subulata</name>
    <dbReference type="NCBI Taxonomy" id="218843"/>
    <lineage>
        <taxon>Eukaryota</taxon>
        <taxon>Viridiplantae</taxon>
        <taxon>Streptophyta</taxon>
        <taxon>Embryophyta</taxon>
        <taxon>Tracheophyta</taxon>
        <taxon>Spermatophyta</taxon>
        <taxon>Magnoliopsida</taxon>
        <taxon>eudicotyledons</taxon>
        <taxon>Gunneridae</taxon>
        <taxon>Pentapetalae</taxon>
        <taxon>rosids</taxon>
        <taxon>fabids</taxon>
        <taxon>Malpighiales</taxon>
        <taxon>Passifloraceae</taxon>
        <taxon>Turnera</taxon>
    </lineage>
</organism>
<keyword evidence="3" id="KW-0413">Isomerase</keyword>
<dbReference type="Proteomes" id="UP001141552">
    <property type="component" value="Unassembled WGS sequence"/>
</dbReference>
<comment type="similarity">
    <text evidence="1">Belongs to the NAD(P)-dependent epimerase/dehydratase family.</text>
</comment>
<dbReference type="Gene3D" id="3.40.50.720">
    <property type="entry name" value="NAD(P)-binding Rossmann-like Domain"/>
    <property type="match status" value="1"/>
</dbReference>
<keyword evidence="2" id="KW-0520">NAD</keyword>
<reference evidence="5" key="1">
    <citation type="submission" date="2022-02" db="EMBL/GenBank/DDBJ databases">
        <authorList>
            <person name="Henning P.M."/>
            <person name="McCubbin A.G."/>
            <person name="Shore J.S."/>
        </authorList>
    </citation>
    <scope>NUCLEOTIDE SEQUENCE</scope>
    <source>
        <strain evidence="5">F60SS</strain>
        <tissue evidence="5">Leaves</tissue>
    </source>
</reference>
<name>A0A9Q0G0K6_9ROSI</name>
<dbReference type="OrthoDB" id="5824at2759"/>
<evidence type="ECO:0000313" key="5">
    <source>
        <dbReference type="EMBL" id="KAJ4840110.1"/>
    </source>
</evidence>
<dbReference type="InterPro" id="IPR036291">
    <property type="entry name" value="NAD(P)-bd_dom_sf"/>
</dbReference>
<dbReference type="InterPro" id="IPR001509">
    <property type="entry name" value="Epimerase_deHydtase"/>
</dbReference>
<dbReference type="PANTHER" id="PTHR43574">
    <property type="entry name" value="EPIMERASE-RELATED"/>
    <property type="match status" value="1"/>
</dbReference>
<dbReference type="CDD" id="cd05266">
    <property type="entry name" value="SDR_a4"/>
    <property type="match status" value="1"/>
</dbReference>
<evidence type="ECO:0000256" key="3">
    <source>
        <dbReference type="ARBA" id="ARBA00023235"/>
    </source>
</evidence>
<evidence type="ECO:0000256" key="2">
    <source>
        <dbReference type="ARBA" id="ARBA00023027"/>
    </source>
</evidence>
<sequence length="407" mass="45528">MNAQPVKHINFNFREPEFGTTTARYLAMEAPPRHLPARFPARFGHFPRTVTVGQRRKPTFLLRAASYPQTDKLESNSGNRMFVLGLGFVGQFFAQNLLKEKNWNVTGTCTSVRKKKELEEKGFDVCIFDANELQLSVLNTLKCYTHLLVSVPPVSGVGDPILRYGELVRGVLMDGNLQWLGYLSSTSVYGDCGGAWVDEDYPTNPASEAAKSRLTAEEGWLNLGHDLGISSQVFRLGGIYGPGRRLCYHIFFWSKCVIISLGHDIFGSAVDTVIKQQPLSSAQKLRTSKQYTSRVHVEDICQALMASLSKPSSGRIYNIVDDEPAPREEVFAYAKELVDKKWPGHIKQFSSSENVVPSIQKVRSGGEKRVSNERMKRELGVRLCYPSYTAGLQSIVNQMENPFQCSS</sequence>